<feature type="region of interest" description="Disordered" evidence="1">
    <location>
        <begin position="161"/>
        <end position="195"/>
    </location>
</feature>
<feature type="compositionally biased region" description="Acidic residues" evidence="1">
    <location>
        <begin position="268"/>
        <end position="284"/>
    </location>
</feature>
<comment type="caution">
    <text evidence="2">The sequence shown here is derived from an EMBL/GenBank/DDBJ whole genome shotgun (WGS) entry which is preliminary data.</text>
</comment>
<dbReference type="RefSeq" id="WP_290289871.1">
    <property type="nucleotide sequence ID" value="NZ_CP047211.1"/>
</dbReference>
<keyword evidence="3" id="KW-1185">Reference proteome</keyword>
<dbReference type="Proteomes" id="UP001595751">
    <property type="component" value="Unassembled WGS sequence"/>
</dbReference>
<gene>
    <name evidence="2" type="ORF">ACFORJ_08950</name>
</gene>
<feature type="compositionally biased region" description="Basic and acidic residues" evidence="1">
    <location>
        <begin position="161"/>
        <end position="183"/>
    </location>
</feature>
<organism evidence="2 3">
    <name type="scientific">Corynebacterium hansenii</name>
    <dbReference type="NCBI Taxonomy" id="394964"/>
    <lineage>
        <taxon>Bacteria</taxon>
        <taxon>Bacillati</taxon>
        <taxon>Actinomycetota</taxon>
        <taxon>Actinomycetes</taxon>
        <taxon>Mycobacteriales</taxon>
        <taxon>Corynebacteriaceae</taxon>
        <taxon>Corynebacterium</taxon>
    </lineage>
</organism>
<accession>A0ABV7ZT34</accession>
<evidence type="ECO:0000256" key="1">
    <source>
        <dbReference type="SAM" id="MobiDB-lite"/>
    </source>
</evidence>
<feature type="region of interest" description="Disordered" evidence="1">
    <location>
        <begin position="262"/>
        <end position="287"/>
    </location>
</feature>
<protein>
    <submittedName>
        <fullName evidence="2">DUF6928 family protein</fullName>
    </submittedName>
</protein>
<proteinExistence type="predicted"/>
<feature type="compositionally biased region" description="Gly residues" evidence="1">
    <location>
        <begin position="185"/>
        <end position="194"/>
    </location>
</feature>
<name>A0ABV7ZT34_9CORY</name>
<dbReference type="Pfam" id="PF21997">
    <property type="entry name" value="DUF6928"/>
    <property type="match status" value="1"/>
</dbReference>
<dbReference type="InterPro" id="IPR053847">
    <property type="entry name" value="DUF6928"/>
</dbReference>
<evidence type="ECO:0000313" key="3">
    <source>
        <dbReference type="Proteomes" id="UP001595751"/>
    </source>
</evidence>
<sequence>MGSPRGPRAGVATIWFVAAAEPLAVLTAEPGHDRGFGRKYLALLDPRLTVTPIGDFPLNRSAPAGAGEFYIGGYDGLAVVQTVLDDVTKLSELPQRFLRGIAATDVYAFSSDPGSGFGAFAHWRAGELKRAFSATRFTIFEDVGLPGVFEGDFWAGLRKPAAEEKAGDENTDEAKNDEAKTGRTDGTGAGGNGGENPILPGVAMPFVPSELCAAAAEGWLGFDPADPGPDIPVSAFAVDGRRASAGEAVMARRGAARDMPHAAAGNVDYDDYEDHATPEPEDSAEGIRRVGRAAADGARAIGEGVRGLGRRAWAKVQKRNRS</sequence>
<reference evidence="3" key="1">
    <citation type="journal article" date="2019" name="Int. J. Syst. Evol. Microbiol.">
        <title>The Global Catalogue of Microorganisms (GCM) 10K type strain sequencing project: providing services to taxonomists for standard genome sequencing and annotation.</title>
        <authorList>
            <consortium name="The Broad Institute Genomics Platform"/>
            <consortium name="The Broad Institute Genome Sequencing Center for Infectious Disease"/>
            <person name="Wu L."/>
            <person name="Ma J."/>
        </authorList>
    </citation>
    <scope>NUCLEOTIDE SEQUENCE [LARGE SCALE GENOMIC DNA]</scope>
    <source>
        <strain evidence="3">CCUG 53252</strain>
    </source>
</reference>
<evidence type="ECO:0000313" key="2">
    <source>
        <dbReference type="EMBL" id="MFC3850290.1"/>
    </source>
</evidence>
<dbReference type="EMBL" id="JBHRZN010000002">
    <property type="protein sequence ID" value="MFC3850290.1"/>
    <property type="molecule type" value="Genomic_DNA"/>
</dbReference>